<dbReference type="InterPro" id="IPR024311">
    <property type="entry name" value="Lipocalin-like"/>
</dbReference>
<dbReference type="Proteomes" id="UP000255334">
    <property type="component" value="Unassembled WGS sequence"/>
</dbReference>
<dbReference type="AlphaFoldDB" id="A0A370XF03"/>
<keyword evidence="3" id="KW-1185">Reference proteome</keyword>
<name>A0A370XF03_9GAMM</name>
<feature type="domain" description="Lipocalin-like" evidence="1">
    <location>
        <begin position="10"/>
        <end position="127"/>
    </location>
</feature>
<sequence>MQAPITTLEGTWTLAFADVQHPDGTRGHDYGDSPKGVLQVDHAGHYAMFIFNSARPKFAANDRSKGTPEEFRAALMGTSSHFGTVMIDPATHTLTFHIEGATYPNWEGTTQVRHYQMSGGVLSYQVAARPNGDIPLTGWKRVTP</sequence>
<comment type="caution">
    <text evidence="2">The sequence shown here is derived from an EMBL/GenBank/DDBJ whole genome shotgun (WGS) entry which is preliminary data.</text>
</comment>
<accession>A0A370XF03</accession>
<dbReference type="EMBL" id="QRBF01000001">
    <property type="protein sequence ID" value="RDS86877.1"/>
    <property type="molecule type" value="Genomic_DNA"/>
</dbReference>
<gene>
    <name evidence="2" type="ORF">DWU99_02155</name>
</gene>
<protein>
    <submittedName>
        <fullName evidence="2">Lipocalin-like domain protein</fullName>
    </submittedName>
</protein>
<reference evidence="2 3" key="1">
    <citation type="submission" date="2018-07" db="EMBL/GenBank/DDBJ databases">
        <title>Dyella monticola sp. nov. and Dyella psychrodurans sp. nov. isolated from monsoon evergreen broad-leaved forest soil of Dinghu Mountain, China.</title>
        <authorList>
            <person name="Gao Z."/>
            <person name="Qiu L."/>
        </authorList>
    </citation>
    <scope>NUCLEOTIDE SEQUENCE [LARGE SCALE GENOMIC DNA]</scope>
    <source>
        <strain evidence="2 3">4MSK11</strain>
    </source>
</reference>
<evidence type="ECO:0000259" key="1">
    <source>
        <dbReference type="Pfam" id="PF13924"/>
    </source>
</evidence>
<dbReference type="OrthoDB" id="118834at2"/>
<dbReference type="Pfam" id="PF13924">
    <property type="entry name" value="Lipocalin_5"/>
    <property type="match status" value="1"/>
</dbReference>
<proteinExistence type="predicted"/>
<evidence type="ECO:0000313" key="2">
    <source>
        <dbReference type="EMBL" id="RDS86877.1"/>
    </source>
</evidence>
<organism evidence="2 3">
    <name type="scientific">Dyella psychrodurans</name>
    <dbReference type="NCBI Taxonomy" id="1927960"/>
    <lineage>
        <taxon>Bacteria</taxon>
        <taxon>Pseudomonadati</taxon>
        <taxon>Pseudomonadota</taxon>
        <taxon>Gammaproteobacteria</taxon>
        <taxon>Lysobacterales</taxon>
        <taxon>Rhodanobacteraceae</taxon>
        <taxon>Dyella</taxon>
    </lineage>
</organism>
<evidence type="ECO:0000313" key="3">
    <source>
        <dbReference type="Proteomes" id="UP000255334"/>
    </source>
</evidence>